<dbReference type="InterPro" id="IPR045943">
    <property type="entry name" value="DUF6363"/>
</dbReference>
<dbReference type="KEGG" id="carl:PXC00_11460"/>
<evidence type="ECO:0000256" key="3">
    <source>
        <dbReference type="ARBA" id="ARBA00023098"/>
    </source>
</evidence>
<dbReference type="AlphaFoldDB" id="A0AA97H0Q8"/>
<dbReference type="CDD" id="cd07208">
    <property type="entry name" value="Pat_hypo_Ecoli_yjju_like"/>
    <property type="match status" value="1"/>
</dbReference>
<comment type="caution">
    <text evidence="4">Lacks conserved residue(s) required for the propagation of feature annotation.</text>
</comment>
<dbReference type="Pfam" id="PF19890">
    <property type="entry name" value="DUF6363"/>
    <property type="match status" value="1"/>
</dbReference>
<dbReference type="RefSeq" id="WP_275846745.1">
    <property type="nucleotide sequence ID" value="NZ_CP135996.1"/>
</dbReference>
<dbReference type="InterPro" id="IPR050301">
    <property type="entry name" value="NTE"/>
</dbReference>
<dbReference type="PANTHER" id="PTHR14226:SF25">
    <property type="entry name" value="PHOSPHOESTERASE"/>
    <property type="match status" value="1"/>
</dbReference>
<feature type="short sequence motif" description="GXGXXG" evidence="4">
    <location>
        <begin position="9"/>
        <end position="14"/>
    </location>
</feature>
<keyword evidence="3 4" id="KW-0443">Lipid metabolism</keyword>
<evidence type="ECO:0000256" key="1">
    <source>
        <dbReference type="ARBA" id="ARBA00022801"/>
    </source>
</evidence>
<sequence length="287" mass="32305">MSVGLVLEGGGMRGAYTAGVLDEFLKNNVLFPVIYAVSAGSCCALSYLSGQYERNKEIFYRYVADSRYVSIHNLRQTGSLFGFDFIFGELFQKLVPFDEEAFRGSKMRLMAGATDLLTGGMAYFSQADMDERFLPIQASSSLPFLSNVITINGRPYLDGGIAAPVPYERSLADGNAKNVVVLTRDYSFRKAAQPDYPRAVINAWYHDYPAFVDTLQARPNVYNHQLLSIRRQEEMGNMVVLRPSGPINISRYEKNPETLMEIYRMGRRDAQQKLPLVQRLLEQNGIS</sequence>
<dbReference type="SUPFAM" id="SSF52151">
    <property type="entry name" value="FabD/lysophospholipase-like"/>
    <property type="match status" value="1"/>
</dbReference>
<dbReference type="InterPro" id="IPR037483">
    <property type="entry name" value="YjjU-like"/>
</dbReference>
<evidence type="ECO:0000256" key="4">
    <source>
        <dbReference type="PROSITE-ProRule" id="PRU01161"/>
    </source>
</evidence>
<dbReference type="PANTHER" id="PTHR14226">
    <property type="entry name" value="NEUROPATHY TARGET ESTERASE/SWISS CHEESE D.MELANOGASTER"/>
    <property type="match status" value="1"/>
</dbReference>
<evidence type="ECO:0000313" key="6">
    <source>
        <dbReference type="EMBL" id="WOC31801.1"/>
    </source>
</evidence>
<gene>
    <name evidence="6" type="ORF">PXC00_11460</name>
</gene>
<dbReference type="InterPro" id="IPR002641">
    <property type="entry name" value="PNPLA_dom"/>
</dbReference>
<proteinExistence type="predicted"/>
<protein>
    <submittedName>
        <fullName evidence="6">Patatin family protein</fullName>
    </submittedName>
</protein>
<evidence type="ECO:0000313" key="7">
    <source>
        <dbReference type="Proteomes" id="UP001300604"/>
    </source>
</evidence>
<keyword evidence="1 4" id="KW-0378">Hydrolase</keyword>
<dbReference type="GO" id="GO:0016042">
    <property type="term" value="P:lipid catabolic process"/>
    <property type="evidence" value="ECO:0007669"/>
    <property type="project" value="UniProtKB-UniRule"/>
</dbReference>
<organism evidence="6 7">
    <name type="scientific">Caproicibacterium argilliputei</name>
    <dbReference type="NCBI Taxonomy" id="3030016"/>
    <lineage>
        <taxon>Bacteria</taxon>
        <taxon>Bacillati</taxon>
        <taxon>Bacillota</taxon>
        <taxon>Clostridia</taxon>
        <taxon>Eubacteriales</taxon>
        <taxon>Oscillospiraceae</taxon>
        <taxon>Caproicibacterium</taxon>
    </lineage>
</organism>
<feature type="active site" description="Proton acceptor" evidence="4">
    <location>
        <position position="158"/>
    </location>
</feature>
<feature type="active site" description="Nucleophile" evidence="4">
    <location>
        <position position="38"/>
    </location>
</feature>
<dbReference type="Proteomes" id="UP001300604">
    <property type="component" value="Chromosome"/>
</dbReference>
<reference evidence="7" key="3">
    <citation type="submission" date="2024-06" db="EMBL/GenBank/DDBJ databases">
        <authorList>
            <person name="Zeng C."/>
        </authorList>
    </citation>
    <scope>NUCLEOTIDE SEQUENCE [LARGE SCALE GENOMIC DNA]</scope>
    <source>
        <strain evidence="7">ZCY20-5</strain>
    </source>
</reference>
<evidence type="ECO:0000259" key="5">
    <source>
        <dbReference type="PROSITE" id="PS51635"/>
    </source>
</evidence>
<dbReference type="PROSITE" id="PS51635">
    <property type="entry name" value="PNPLA"/>
    <property type="match status" value="1"/>
</dbReference>
<dbReference type="InterPro" id="IPR016035">
    <property type="entry name" value="Acyl_Trfase/lysoPLipase"/>
</dbReference>
<dbReference type="Pfam" id="PF01734">
    <property type="entry name" value="Patatin"/>
    <property type="match status" value="1"/>
</dbReference>
<reference evidence="7" key="1">
    <citation type="submission" date="2024-06" db="EMBL/GenBank/DDBJ databases">
        <title>Caproicibacterium argilliputei sp. nov, a novel caproic acid producing anaerobic bacterium isolated from pit mud.</title>
        <authorList>
            <person name="Zeng C."/>
        </authorList>
    </citation>
    <scope>NUCLEOTIDE SEQUENCE [LARGE SCALE GENOMIC DNA]</scope>
    <source>
        <strain evidence="7">ZCY20-5</strain>
    </source>
</reference>
<keyword evidence="2 4" id="KW-0442">Lipid degradation</keyword>
<evidence type="ECO:0000256" key="2">
    <source>
        <dbReference type="ARBA" id="ARBA00022963"/>
    </source>
</evidence>
<dbReference type="Gene3D" id="3.40.1090.10">
    <property type="entry name" value="Cytosolic phospholipase A2 catalytic domain"/>
    <property type="match status" value="2"/>
</dbReference>
<feature type="short sequence motif" description="DGA/G" evidence="4">
    <location>
        <begin position="158"/>
        <end position="160"/>
    </location>
</feature>
<dbReference type="GO" id="GO:0016787">
    <property type="term" value="F:hydrolase activity"/>
    <property type="evidence" value="ECO:0007669"/>
    <property type="project" value="UniProtKB-UniRule"/>
</dbReference>
<feature type="domain" description="PNPLA" evidence="5">
    <location>
        <begin position="5"/>
        <end position="171"/>
    </location>
</feature>
<reference evidence="6 7" key="2">
    <citation type="submission" date="2024-06" db="EMBL/GenBank/DDBJ databases">
        <title>Caproicibacterium argilliputei sp. nov, a novel caproic acid producing anaerobic bacterium isolated from pit mud.</title>
        <authorList>
            <person name="Xia S."/>
        </authorList>
    </citation>
    <scope>NUCLEOTIDE SEQUENCE [LARGE SCALE GENOMIC DNA]</scope>
    <source>
        <strain evidence="6 7">ZCY20-5</strain>
    </source>
</reference>
<keyword evidence="7" id="KW-1185">Reference proteome</keyword>
<dbReference type="EMBL" id="CP135996">
    <property type="protein sequence ID" value="WOC31801.1"/>
    <property type="molecule type" value="Genomic_DNA"/>
</dbReference>
<accession>A0AA97H0Q8</accession>
<name>A0AA97H0Q8_9FIRM</name>